<keyword evidence="5" id="KW-0472">Membrane</keyword>
<evidence type="ECO:0000256" key="1">
    <source>
        <dbReference type="ARBA" id="ARBA00010541"/>
    </source>
</evidence>
<protein>
    <submittedName>
        <fullName evidence="7">Trypsin-like peptidase domain-containing protein</fullName>
    </submittedName>
</protein>
<dbReference type="Gene3D" id="2.30.42.10">
    <property type="match status" value="1"/>
</dbReference>
<keyword evidence="5" id="KW-1133">Transmembrane helix</keyword>
<dbReference type="SUPFAM" id="SSF50156">
    <property type="entry name" value="PDZ domain-like"/>
    <property type="match status" value="1"/>
</dbReference>
<dbReference type="InterPro" id="IPR043504">
    <property type="entry name" value="Peptidase_S1_PA_chymotrypsin"/>
</dbReference>
<evidence type="ECO:0000256" key="5">
    <source>
        <dbReference type="SAM" id="Phobius"/>
    </source>
</evidence>
<dbReference type="RefSeq" id="WP_380567617.1">
    <property type="nucleotide sequence ID" value="NZ_JBEUKS010000012.1"/>
</dbReference>
<evidence type="ECO:0000259" key="6">
    <source>
        <dbReference type="SMART" id="SM00228"/>
    </source>
</evidence>
<dbReference type="Gene3D" id="2.40.10.10">
    <property type="entry name" value="Trypsin-like serine proteases"/>
    <property type="match status" value="2"/>
</dbReference>
<evidence type="ECO:0000256" key="4">
    <source>
        <dbReference type="SAM" id="MobiDB-lite"/>
    </source>
</evidence>
<evidence type="ECO:0000256" key="2">
    <source>
        <dbReference type="ARBA" id="ARBA00022670"/>
    </source>
</evidence>
<dbReference type="InterPro" id="IPR009003">
    <property type="entry name" value="Peptidase_S1_PA"/>
</dbReference>
<dbReference type="Proteomes" id="UP001592581">
    <property type="component" value="Unassembled WGS sequence"/>
</dbReference>
<keyword evidence="8" id="KW-1185">Reference proteome</keyword>
<dbReference type="PRINTS" id="PR00834">
    <property type="entry name" value="PROTEASES2C"/>
</dbReference>
<reference evidence="7 8" key="1">
    <citation type="submission" date="2024-06" db="EMBL/GenBank/DDBJ databases">
        <authorList>
            <person name="Lee S.D."/>
        </authorList>
    </citation>
    <scope>NUCLEOTIDE SEQUENCE [LARGE SCALE GENOMIC DNA]</scope>
    <source>
        <strain evidence="7 8">N1-10</strain>
    </source>
</reference>
<dbReference type="EMBL" id="JBEUKS010000012">
    <property type="protein sequence ID" value="MFC1442540.1"/>
    <property type="molecule type" value="Genomic_DNA"/>
</dbReference>
<comment type="similarity">
    <text evidence="1">Belongs to the peptidase S1C family.</text>
</comment>
<dbReference type="InterPro" id="IPR036034">
    <property type="entry name" value="PDZ_sf"/>
</dbReference>
<feature type="domain" description="PDZ" evidence="6">
    <location>
        <begin position="373"/>
        <end position="443"/>
    </location>
</feature>
<dbReference type="InterPro" id="IPR001940">
    <property type="entry name" value="Peptidase_S1C"/>
</dbReference>
<evidence type="ECO:0000313" key="7">
    <source>
        <dbReference type="EMBL" id="MFC1442540.1"/>
    </source>
</evidence>
<evidence type="ECO:0000256" key="3">
    <source>
        <dbReference type="ARBA" id="ARBA00022801"/>
    </source>
</evidence>
<dbReference type="Pfam" id="PF13180">
    <property type="entry name" value="PDZ_2"/>
    <property type="match status" value="1"/>
</dbReference>
<evidence type="ECO:0000313" key="8">
    <source>
        <dbReference type="Proteomes" id="UP001592581"/>
    </source>
</evidence>
<dbReference type="InterPro" id="IPR051201">
    <property type="entry name" value="Chloro_Bact_Ser_Proteases"/>
</dbReference>
<keyword evidence="2" id="KW-0645">Protease</keyword>
<organism evidence="7 8">
    <name type="scientific">Streptacidiphilus jeojiensis</name>
    <dbReference type="NCBI Taxonomy" id="3229225"/>
    <lineage>
        <taxon>Bacteria</taxon>
        <taxon>Bacillati</taxon>
        <taxon>Actinomycetota</taxon>
        <taxon>Actinomycetes</taxon>
        <taxon>Kitasatosporales</taxon>
        <taxon>Streptomycetaceae</taxon>
        <taxon>Streptacidiphilus</taxon>
    </lineage>
</organism>
<proteinExistence type="inferred from homology"/>
<sequence>MVVEVEAGHTLGTTMPPDVPEQAAEQVADRAADRSAAPPAPRWWSHPDGPGGHGFRLAPEPGAPPPGPSDRPSAVVPIRPSAPRDGRAAGSRAPRSTLHQSVRIAVGAVVAVLCAGLLGGCIGALVQGTRQGGRITLQSASEAPVPRSPGTTASIVRAVLPGVVYLSVSASGTTTTGTGIVLDGAGHILTNNHVVAPLGSAGRTTVTFSTGQRHPAALVGRDVGSDLAVLQVKGVSGLHPLALGSADRIEVGDPVVAIGAPFGLQGTVTSGIVSARDRPLTSGGTNSGAGLAYLDALQTDAPINPGNSGGPLLDAAGTVVGVNTAIRSADSDSSDPFGVTDDSGSIGLGFAIPVDQAMRVAEQLINTGHAGHTVLGATVDLTYQGGAEVTAVAGQGGADPALRPGDVVVALDGGPVTSGDDLAALVRGRAPGATVVLTVLRDGRTRELPVPLHSTRRDDGANTV</sequence>
<name>A0ABV6XW96_9ACTN</name>
<comment type="caution">
    <text evidence="7">The sequence shown here is derived from an EMBL/GenBank/DDBJ whole genome shotgun (WGS) entry which is preliminary data.</text>
</comment>
<dbReference type="InterPro" id="IPR001478">
    <property type="entry name" value="PDZ"/>
</dbReference>
<dbReference type="PANTHER" id="PTHR43343">
    <property type="entry name" value="PEPTIDASE S12"/>
    <property type="match status" value="1"/>
</dbReference>
<gene>
    <name evidence="7" type="ORF">ABUW04_30240</name>
</gene>
<keyword evidence="5" id="KW-0812">Transmembrane</keyword>
<dbReference type="SMART" id="SM00228">
    <property type="entry name" value="PDZ"/>
    <property type="match status" value="1"/>
</dbReference>
<dbReference type="Pfam" id="PF13365">
    <property type="entry name" value="Trypsin_2"/>
    <property type="match status" value="1"/>
</dbReference>
<dbReference type="SUPFAM" id="SSF50494">
    <property type="entry name" value="Trypsin-like serine proteases"/>
    <property type="match status" value="1"/>
</dbReference>
<feature type="region of interest" description="Disordered" evidence="4">
    <location>
        <begin position="1"/>
        <end position="97"/>
    </location>
</feature>
<dbReference type="PANTHER" id="PTHR43343:SF3">
    <property type="entry name" value="PROTEASE DO-LIKE 8, CHLOROPLASTIC"/>
    <property type="match status" value="1"/>
</dbReference>
<feature type="transmembrane region" description="Helical" evidence="5">
    <location>
        <begin position="104"/>
        <end position="126"/>
    </location>
</feature>
<keyword evidence="3" id="KW-0378">Hydrolase</keyword>
<accession>A0ABV6XW96</accession>